<evidence type="ECO:0000313" key="2">
    <source>
        <dbReference type="Proteomes" id="UP000278733"/>
    </source>
</evidence>
<organism evidence="1 2">
    <name type="scientific">Rodentibacter pneumotropicus</name>
    <dbReference type="NCBI Taxonomy" id="758"/>
    <lineage>
        <taxon>Bacteria</taxon>
        <taxon>Pseudomonadati</taxon>
        <taxon>Pseudomonadota</taxon>
        <taxon>Gammaproteobacteria</taxon>
        <taxon>Pasteurellales</taxon>
        <taxon>Pasteurellaceae</taxon>
        <taxon>Rodentibacter</taxon>
    </lineage>
</organism>
<evidence type="ECO:0000313" key="1">
    <source>
        <dbReference type="EMBL" id="VEH68466.1"/>
    </source>
</evidence>
<dbReference type="STRING" id="758.GCA_000730685_02127"/>
<gene>
    <name evidence="1" type="ORF">NCTC8284_03700</name>
</gene>
<protein>
    <submittedName>
        <fullName evidence="1">Uncharacterized protein</fullName>
    </submittedName>
</protein>
<reference evidence="1 2" key="1">
    <citation type="submission" date="2018-12" db="EMBL/GenBank/DDBJ databases">
        <authorList>
            <consortium name="Pathogen Informatics"/>
        </authorList>
    </citation>
    <scope>NUCLEOTIDE SEQUENCE [LARGE SCALE GENOMIC DNA]</scope>
    <source>
        <strain evidence="1 2">NCTC8284</strain>
    </source>
</reference>
<name>A0A448MTN7_9PAST</name>
<dbReference type="KEGG" id="rpne:NCTC8284_03700"/>
<dbReference type="EMBL" id="LR134405">
    <property type="protein sequence ID" value="VEH68466.1"/>
    <property type="molecule type" value="Genomic_DNA"/>
</dbReference>
<dbReference type="Proteomes" id="UP000278733">
    <property type="component" value="Chromosome"/>
</dbReference>
<dbReference type="AlphaFoldDB" id="A0A448MTN7"/>
<proteinExistence type="predicted"/>
<accession>A0A448MTN7</accession>
<sequence length="41" mass="4694">MNFKNHSYWAIQSVAKDESRLIKPILKHTIEPSQNANPSLS</sequence>